<reference evidence="2" key="1">
    <citation type="submission" date="2012-11" db="EMBL/GenBank/DDBJ databases">
        <authorList>
            <person name="Lucero-Rivera Y.E."/>
            <person name="Tovar-Ramirez D."/>
        </authorList>
    </citation>
    <scope>NUCLEOTIDE SEQUENCE [LARGE SCALE GENOMIC DNA]</scope>
    <source>
        <strain evidence="2">Araruama</strain>
    </source>
</reference>
<protein>
    <submittedName>
        <fullName evidence="1">Uncharacterized protein</fullName>
    </submittedName>
</protein>
<dbReference type="EMBL" id="ATBP01000254">
    <property type="protein sequence ID" value="ETR71557.1"/>
    <property type="molecule type" value="Genomic_DNA"/>
</dbReference>
<dbReference type="AlphaFoldDB" id="A0A1V1P9J3"/>
<evidence type="ECO:0000313" key="2">
    <source>
        <dbReference type="Proteomes" id="UP000189670"/>
    </source>
</evidence>
<comment type="caution">
    <text evidence="1">The sequence shown here is derived from an EMBL/GenBank/DDBJ whole genome shotgun (WGS) entry which is preliminary data.</text>
</comment>
<organism evidence="1 2">
    <name type="scientific">Candidatus Magnetoglobus multicellularis str. Araruama</name>
    <dbReference type="NCBI Taxonomy" id="890399"/>
    <lineage>
        <taxon>Bacteria</taxon>
        <taxon>Pseudomonadati</taxon>
        <taxon>Thermodesulfobacteriota</taxon>
        <taxon>Desulfobacteria</taxon>
        <taxon>Desulfobacterales</taxon>
        <taxon>Desulfobacteraceae</taxon>
        <taxon>Candidatus Magnetoglobus</taxon>
    </lineage>
</organism>
<evidence type="ECO:0000313" key="1">
    <source>
        <dbReference type="EMBL" id="ETR71557.1"/>
    </source>
</evidence>
<accession>A0A1V1P9J3</accession>
<sequence>MGLYSNAESGMQALNDQYLSVISGQTATVSTNETGFVNFVEKRLGGVISDEAKDSEAFMETLSFFENLSGEIIESPFAPKFLLLKMKMVLVSIFSWAV</sequence>
<dbReference type="Proteomes" id="UP000189670">
    <property type="component" value="Unassembled WGS sequence"/>
</dbReference>
<proteinExistence type="predicted"/>
<gene>
    <name evidence="1" type="ORF">OMM_08053</name>
</gene>
<name>A0A1V1P9J3_9BACT</name>